<dbReference type="PROSITE" id="PS00061">
    <property type="entry name" value="ADH_SHORT"/>
    <property type="match status" value="1"/>
</dbReference>
<name>A0A1G9RN78_9BACI</name>
<keyword evidence="4" id="KW-1185">Reference proteome</keyword>
<dbReference type="PANTHER" id="PTHR48107:SF16">
    <property type="entry name" value="NADPH-DEPENDENT ALDEHYDE REDUCTASE 1, CHLOROPLASTIC"/>
    <property type="match status" value="1"/>
</dbReference>
<dbReference type="FunFam" id="3.40.50.720:FF:000084">
    <property type="entry name" value="Short-chain dehydrogenase reductase"/>
    <property type="match status" value="1"/>
</dbReference>
<dbReference type="InterPro" id="IPR036291">
    <property type="entry name" value="NAD(P)-bd_dom_sf"/>
</dbReference>
<dbReference type="Gene3D" id="3.40.50.720">
    <property type="entry name" value="NAD(P)-binding Rossmann-like Domain"/>
    <property type="match status" value="1"/>
</dbReference>
<proteinExistence type="inferred from homology"/>
<comment type="similarity">
    <text evidence="1">Belongs to the short-chain dehydrogenases/reductases (SDR) family.</text>
</comment>
<reference evidence="4" key="1">
    <citation type="submission" date="2016-10" db="EMBL/GenBank/DDBJ databases">
        <authorList>
            <person name="Varghese N."/>
            <person name="Submissions S."/>
        </authorList>
    </citation>
    <scope>NUCLEOTIDE SEQUENCE [LARGE SCALE GENOMIC DNA]</scope>
    <source>
        <strain evidence="4">CGMCC 1.6199</strain>
    </source>
</reference>
<evidence type="ECO:0000256" key="1">
    <source>
        <dbReference type="ARBA" id="ARBA00006484"/>
    </source>
</evidence>
<dbReference type="GO" id="GO:0016614">
    <property type="term" value="F:oxidoreductase activity, acting on CH-OH group of donors"/>
    <property type="evidence" value="ECO:0007669"/>
    <property type="project" value="UniProtKB-ARBA"/>
</dbReference>
<evidence type="ECO:0000313" key="3">
    <source>
        <dbReference type="EMBL" id="SDM24746.1"/>
    </source>
</evidence>
<dbReference type="Proteomes" id="UP000182347">
    <property type="component" value="Unassembled WGS sequence"/>
</dbReference>
<dbReference type="EMBL" id="FNHF01000002">
    <property type="protein sequence ID" value="SDM24746.1"/>
    <property type="molecule type" value="Genomic_DNA"/>
</dbReference>
<sequence>MNPRGEKTMPYSMYPYLGWKQQCTNVPVVFPSQHQNRQPGFEYLMNPHPLSENPTYTGSGKLKNKVAIVTGGDSGIGRAVAIAFAKEGADLVIAYLDEHQDAADTKQFINSLGRQCLPIAKDLRLEENCHSVVETTIKTYGRLDILVNNHGVQFHQRSIMGITKEQLINTFQTNIISFFDMTKAALPHLRAGSSIINTTSDTAFSGMSFMIDYTATKGAIVSFTRSLSLSLADQGIRVNAVAPGPIWTPLIPSAFTAEEVTTFGTDVPLRRPGQPFELAPAYVLLASDDGSYMSGKIIFVNGGSIVT</sequence>
<dbReference type="PRINTS" id="PR00080">
    <property type="entry name" value="SDRFAMILY"/>
</dbReference>
<organism evidence="3 4">
    <name type="scientific">Sediminibacillus halophilus</name>
    <dbReference type="NCBI Taxonomy" id="482461"/>
    <lineage>
        <taxon>Bacteria</taxon>
        <taxon>Bacillati</taxon>
        <taxon>Bacillota</taxon>
        <taxon>Bacilli</taxon>
        <taxon>Bacillales</taxon>
        <taxon>Bacillaceae</taxon>
        <taxon>Sediminibacillus</taxon>
    </lineage>
</organism>
<protein>
    <submittedName>
        <fullName evidence="3">NAD(P)-dependent dehydrogenase, short-chain alcohol dehydrogenase family</fullName>
    </submittedName>
</protein>
<keyword evidence="2" id="KW-0560">Oxidoreductase</keyword>
<evidence type="ECO:0000256" key="2">
    <source>
        <dbReference type="ARBA" id="ARBA00023002"/>
    </source>
</evidence>
<dbReference type="Pfam" id="PF13561">
    <property type="entry name" value="adh_short_C2"/>
    <property type="match status" value="1"/>
</dbReference>
<dbReference type="SUPFAM" id="SSF51735">
    <property type="entry name" value="NAD(P)-binding Rossmann-fold domains"/>
    <property type="match status" value="1"/>
</dbReference>
<dbReference type="InterPro" id="IPR002347">
    <property type="entry name" value="SDR_fam"/>
</dbReference>
<dbReference type="GO" id="GO:0008206">
    <property type="term" value="P:bile acid metabolic process"/>
    <property type="evidence" value="ECO:0007669"/>
    <property type="project" value="UniProtKB-ARBA"/>
</dbReference>
<dbReference type="STRING" id="482461.SAMN05216244_2064"/>
<evidence type="ECO:0000313" key="4">
    <source>
        <dbReference type="Proteomes" id="UP000182347"/>
    </source>
</evidence>
<gene>
    <name evidence="3" type="ORF">SAMN05216244_2064</name>
</gene>
<accession>A0A1G9RN78</accession>
<dbReference type="PANTHER" id="PTHR48107">
    <property type="entry name" value="NADPH-DEPENDENT ALDEHYDE REDUCTASE-LIKE PROTEIN, CHLOROPLASTIC-RELATED"/>
    <property type="match status" value="1"/>
</dbReference>
<dbReference type="InterPro" id="IPR020904">
    <property type="entry name" value="Sc_DH/Rdtase_CS"/>
</dbReference>
<dbReference type="PRINTS" id="PR00081">
    <property type="entry name" value="GDHRDH"/>
</dbReference>
<dbReference type="AlphaFoldDB" id="A0A1G9RN78"/>